<feature type="region of interest" description="Disordered" evidence="1">
    <location>
        <begin position="676"/>
        <end position="704"/>
    </location>
</feature>
<feature type="region of interest" description="Disordered" evidence="1">
    <location>
        <begin position="278"/>
        <end position="301"/>
    </location>
</feature>
<dbReference type="GO" id="GO:0005524">
    <property type="term" value="F:ATP binding"/>
    <property type="evidence" value="ECO:0007669"/>
    <property type="project" value="InterPro"/>
</dbReference>
<dbReference type="InterPro" id="IPR001245">
    <property type="entry name" value="Ser-Thr/Tyr_kinase_cat_dom"/>
</dbReference>
<dbReference type="GO" id="GO:0004674">
    <property type="term" value="F:protein serine/threonine kinase activity"/>
    <property type="evidence" value="ECO:0007669"/>
    <property type="project" value="TreeGrafter"/>
</dbReference>
<evidence type="ECO:0000256" key="1">
    <source>
        <dbReference type="SAM" id="MobiDB-lite"/>
    </source>
</evidence>
<dbReference type="InterPro" id="IPR000719">
    <property type="entry name" value="Prot_kinase_dom"/>
</dbReference>
<dbReference type="SUPFAM" id="SSF56112">
    <property type="entry name" value="Protein kinase-like (PK-like)"/>
    <property type="match status" value="1"/>
</dbReference>
<dbReference type="Pfam" id="PF07714">
    <property type="entry name" value="PK_Tyr_Ser-Thr"/>
    <property type="match status" value="1"/>
</dbReference>
<dbReference type="InterPro" id="IPR051681">
    <property type="entry name" value="Ser/Thr_Kinases-Pseudokinases"/>
</dbReference>
<feature type="compositionally biased region" description="Gly residues" evidence="1">
    <location>
        <begin position="680"/>
        <end position="700"/>
    </location>
</feature>
<reference evidence="3" key="1">
    <citation type="journal article" date="2021" name="Proc. Natl. Acad. Sci. U.S.A.">
        <title>Three genomes in the algal genus Volvox reveal the fate of a haploid sex-determining region after a transition to homothallism.</title>
        <authorList>
            <person name="Yamamoto K."/>
            <person name="Hamaji T."/>
            <person name="Kawai-Toyooka H."/>
            <person name="Matsuzaki R."/>
            <person name="Takahashi F."/>
            <person name="Nishimura Y."/>
            <person name="Kawachi M."/>
            <person name="Noguchi H."/>
            <person name="Minakuchi Y."/>
            <person name="Umen J.G."/>
            <person name="Toyoda A."/>
            <person name="Nozaki H."/>
        </authorList>
    </citation>
    <scope>NUCLEOTIDE SEQUENCE</scope>
    <source>
        <strain evidence="3">NIES-3780</strain>
    </source>
</reference>
<dbReference type="SMART" id="SM00220">
    <property type="entry name" value="S_TKc"/>
    <property type="match status" value="1"/>
</dbReference>
<sequence length="960" mass="98995">MMAPLCGCFGIPRRQPSTYPSKPARTISSCDGNNTQREELALGITTGTTQTITDKAAKPSVSAHVLDAQHNKAADNNPNGTRASAVVCSSEESSKTRQSPLDQGLSDSKLVHSDLFGAPKAPIAVSAMPGSPVTDKCPGIPPPREGALFANPSPPSIIHSILGAMSPGEFKAELGELLYIGQGATGLVYRTSVTQLWDACMDSPRPAPVSVAVKFMICNTPQQLWQRAKEALLSKLVSHPNLVRTLAMDVTLVTPNTYREWGSMHRATLNAASVSLATNPKRPDSSAGFLLSGHPSHPSHPRWAVGEHQALQTVSTSQIPCLGPHESGSNNGPLAVAEEPRPQTHPPPKRRCAEHQGTRLRNRTLGSMMTAAKGGFQGPIVANAGRPPGSLGSEAPCTVEPSELWPGCCGSTRSEGRSITASKATSWVQPGTGSSVHGSCREFNLNLPLYSAVIPAGVMPGGCKGIDGDGDGGGGGSSGSGCMLCAGGEGNPLAMVGQSEVFQRPGIIRSLVGVGVGKNLADDAAASEDAGGSGEGNTTGVVSGAATASAVAARILPNVGLHPSTPMCPLQSLTPIAKSAAAAATVASIYRSELAHKAVVPMEVDGVMDGAAAPPTAFNRTPPDAGPAVPSPAMFMGMQVPRGSGTSHDSSVFGPEAVGQCATACGASGVKCTRGRSGEGDGIVGGGGRSNGGGEGGGAKGRSQHAEPVSFQDILYHLEALPGRFLAKVIMEYCDSGTLLQRINSGDYVAHPDKGPLAMLSATRALLWCLQEIAAGMAHLHSLNIIHGDLKPGNVLLTTQPGSPLGYVCKVSDFGLATALEASEQTITHENWGTVVYMAPESCAGRCRKASDVYSFGVLLWQMCTGERPYAGLQAGQVLLGVKMGTLKLHWPGWANKSLIKVGEACLRFGPKERPGFKGIRSALAKIAARLDNKIAAVEVAGIFDGPMLQSMSSAVLGVG</sequence>
<dbReference type="PANTHER" id="PTHR44329">
    <property type="entry name" value="SERINE/THREONINE-PROTEIN KINASE TNNI3K-RELATED"/>
    <property type="match status" value="1"/>
</dbReference>
<name>A0A8J4F8P6_9CHLO</name>
<dbReference type="InterPro" id="IPR011009">
    <property type="entry name" value="Kinase-like_dom_sf"/>
</dbReference>
<evidence type="ECO:0000259" key="2">
    <source>
        <dbReference type="PROSITE" id="PS50011"/>
    </source>
</evidence>
<dbReference type="Proteomes" id="UP000747399">
    <property type="component" value="Unassembled WGS sequence"/>
</dbReference>
<feature type="non-terminal residue" evidence="3">
    <location>
        <position position="1"/>
    </location>
</feature>
<evidence type="ECO:0000313" key="3">
    <source>
        <dbReference type="EMBL" id="GIL65823.1"/>
    </source>
</evidence>
<comment type="caution">
    <text evidence="3">The sequence shown here is derived from an EMBL/GenBank/DDBJ whole genome shotgun (WGS) entry which is preliminary data.</text>
</comment>
<dbReference type="PROSITE" id="PS50011">
    <property type="entry name" value="PROTEIN_KINASE_DOM"/>
    <property type="match status" value="1"/>
</dbReference>
<accession>A0A8J4F8P6</accession>
<dbReference type="PANTHER" id="PTHR44329:SF214">
    <property type="entry name" value="PROTEIN KINASE DOMAIN-CONTAINING PROTEIN"/>
    <property type="match status" value="1"/>
</dbReference>
<keyword evidence="4" id="KW-1185">Reference proteome</keyword>
<dbReference type="InterPro" id="IPR008271">
    <property type="entry name" value="Ser/Thr_kinase_AS"/>
</dbReference>
<dbReference type="Gene3D" id="1.10.510.10">
    <property type="entry name" value="Transferase(Phosphotransferase) domain 1"/>
    <property type="match status" value="1"/>
</dbReference>
<dbReference type="AlphaFoldDB" id="A0A8J4F8P6"/>
<dbReference type="EMBL" id="BNCO01000079">
    <property type="protein sequence ID" value="GIL65823.1"/>
    <property type="molecule type" value="Genomic_DNA"/>
</dbReference>
<gene>
    <name evidence="3" type="ORF">Vafri_19477</name>
</gene>
<dbReference type="PROSITE" id="PS00108">
    <property type="entry name" value="PROTEIN_KINASE_ST"/>
    <property type="match status" value="1"/>
</dbReference>
<evidence type="ECO:0000313" key="4">
    <source>
        <dbReference type="Proteomes" id="UP000747399"/>
    </source>
</evidence>
<feature type="region of interest" description="Disordered" evidence="1">
    <location>
        <begin position="319"/>
        <end position="357"/>
    </location>
</feature>
<organism evidence="3 4">
    <name type="scientific">Volvox africanus</name>
    <dbReference type="NCBI Taxonomy" id="51714"/>
    <lineage>
        <taxon>Eukaryota</taxon>
        <taxon>Viridiplantae</taxon>
        <taxon>Chlorophyta</taxon>
        <taxon>core chlorophytes</taxon>
        <taxon>Chlorophyceae</taxon>
        <taxon>CS clade</taxon>
        <taxon>Chlamydomonadales</taxon>
        <taxon>Volvocaceae</taxon>
        <taxon>Volvox</taxon>
    </lineage>
</organism>
<feature type="region of interest" description="Disordered" evidence="1">
    <location>
        <begin position="70"/>
        <end position="106"/>
    </location>
</feature>
<proteinExistence type="predicted"/>
<dbReference type="Gene3D" id="3.30.200.20">
    <property type="entry name" value="Phosphorylase Kinase, domain 1"/>
    <property type="match status" value="1"/>
</dbReference>
<feature type="domain" description="Protein kinase" evidence="2">
    <location>
        <begin position="638"/>
        <end position="927"/>
    </location>
</feature>
<protein>
    <recommendedName>
        <fullName evidence="2">Protein kinase domain-containing protein</fullName>
    </recommendedName>
</protein>